<reference evidence="3 4" key="1">
    <citation type="submission" date="2016-10" db="EMBL/GenBank/DDBJ databases">
        <authorList>
            <person name="de Groot N.N."/>
        </authorList>
    </citation>
    <scope>NUCLEOTIDE SEQUENCE [LARGE SCALE GENOMIC DNA]</scope>
    <source>
        <strain evidence="3 4">DSM 26130</strain>
    </source>
</reference>
<dbReference type="STRING" id="662367.SAMN05216167_103455"/>
<protein>
    <recommendedName>
        <fullName evidence="5">DUF3494 domain-containing protein</fullName>
    </recommendedName>
</protein>
<proteinExistence type="inferred from homology"/>
<name>A0A1I1PVT1_9BACT</name>
<keyword evidence="4" id="KW-1185">Reference proteome</keyword>
<keyword evidence="2" id="KW-0732">Signal</keyword>
<dbReference type="OrthoDB" id="921681at2"/>
<dbReference type="AlphaFoldDB" id="A0A1I1PVT1"/>
<dbReference type="Pfam" id="PF11999">
    <property type="entry name" value="Ice_binding"/>
    <property type="match status" value="1"/>
</dbReference>
<comment type="similarity">
    <text evidence="1">Belongs to the ice-binding protein family.</text>
</comment>
<organism evidence="3 4">
    <name type="scientific">Spirosoma endophyticum</name>
    <dbReference type="NCBI Taxonomy" id="662367"/>
    <lineage>
        <taxon>Bacteria</taxon>
        <taxon>Pseudomonadati</taxon>
        <taxon>Bacteroidota</taxon>
        <taxon>Cytophagia</taxon>
        <taxon>Cytophagales</taxon>
        <taxon>Cytophagaceae</taxon>
        <taxon>Spirosoma</taxon>
    </lineage>
</organism>
<dbReference type="EMBL" id="FOLQ01000003">
    <property type="protein sequence ID" value="SFD13772.1"/>
    <property type="molecule type" value="Genomic_DNA"/>
</dbReference>
<gene>
    <name evidence="3" type="ORF">SAMN05216167_103455</name>
</gene>
<evidence type="ECO:0000313" key="4">
    <source>
        <dbReference type="Proteomes" id="UP000198598"/>
    </source>
</evidence>
<dbReference type="Proteomes" id="UP000198598">
    <property type="component" value="Unassembled WGS sequence"/>
</dbReference>
<sequence length="367" mass="37270">MKINVLLTLITVHLLVGLTVSLGQAPDLGTASNFALFTATGALSNVGSSTVVGDLGTNDGLYSGFNTATITGQSHVGDPTSASAAADVVTAYNSLVATPCTVVLATPELGGQTLTSGVYCQNTALPSTLTGTLTLSGPGLFIIKLSSALVTATNSSIVLTNGASAANVFFQILGAATLGTGSTFKGTIVAEGAIVLNTTTLEGRALSTVGAIAVNESSITNVGAPLLADLIPITYTLPTTQYGTTDFTVVVDVFDLLTTPTNALITVYVTKDPLAVMAFNSNAVFIGGKSVQNNIWTLNNSNDNFYIFTTNEVIAGNGHKSFGLTGVLTPGNTQGSLTVSTTIMGGSGGEGNISNNTDADKIDYFKK</sequence>
<dbReference type="InterPro" id="IPR021884">
    <property type="entry name" value="Ice-bd_prot"/>
</dbReference>
<evidence type="ECO:0008006" key="5">
    <source>
        <dbReference type="Google" id="ProtNLM"/>
    </source>
</evidence>
<accession>A0A1I1PVT1</accession>
<evidence type="ECO:0000256" key="2">
    <source>
        <dbReference type="ARBA" id="ARBA00022729"/>
    </source>
</evidence>
<evidence type="ECO:0000256" key="1">
    <source>
        <dbReference type="ARBA" id="ARBA00005445"/>
    </source>
</evidence>
<evidence type="ECO:0000313" key="3">
    <source>
        <dbReference type="EMBL" id="SFD13772.1"/>
    </source>
</evidence>